<accession>T1CNB1</accession>
<dbReference type="EMBL" id="AUZY01003311">
    <property type="protein sequence ID" value="EQD69974.1"/>
    <property type="molecule type" value="Genomic_DNA"/>
</dbReference>
<feature type="non-terminal residue" evidence="2">
    <location>
        <position position="143"/>
    </location>
</feature>
<dbReference type="EC" id="3.1.3.13" evidence="2"/>
<dbReference type="GO" id="GO:0016787">
    <property type="term" value="F:hydrolase activity"/>
    <property type="evidence" value="ECO:0007669"/>
    <property type="project" value="UniProtKB-KW"/>
</dbReference>
<protein>
    <submittedName>
        <fullName evidence="2">Phosphoglycerate mutase</fullName>
        <ecNumber evidence="2">3.1.3.13</ecNumber>
    </submittedName>
</protein>
<evidence type="ECO:0000256" key="1">
    <source>
        <dbReference type="SAM" id="MobiDB-lite"/>
    </source>
</evidence>
<reference evidence="2" key="2">
    <citation type="journal article" date="2014" name="ISME J.">
        <title>Microbial stratification in low pH oxic and suboxic macroscopic growths along an acid mine drainage.</title>
        <authorList>
            <person name="Mendez-Garcia C."/>
            <person name="Mesa V."/>
            <person name="Sprenger R.R."/>
            <person name="Richter M."/>
            <person name="Diez M.S."/>
            <person name="Solano J."/>
            <person name="Bargiela R."/>
            <person name="Golyshina O.V."/>
            <person name="Manteca A."/>
            <person name="Ramos J.L."/>
            <person name="Gallego J.R."/>
            <person name="Llorente I."/>
            <person name="Martins Dos Santos V.A."/>
            <person name="Jensen O.N."/>
            <person name="Pelaez A.I."/>
            <person name="Sanchez J."/>
            <person name="Ferrer M."/>
        </authorList>
    </citation>
    <scope>NUCLEOTIDE SEQUENCE</scope>
</reference>
<gene>
    <name evidence="2" type="ORF">B1B_05239</name>
</gene>
<feature type="region of interest" description="Disordered" evidence="1">
    <location>
        <begin position="115"/>
        <end position="143"/>
    </location>
</feature>
<dbReference type="InterPro" id="IPR013078">
    <property type="entry name" value="His_Pase_superF_clade-1"/>
</dbReference>
<dbReference type="Gene3D" id="3.40.50.1240">
    <property type="entry name" value="Phosphoglycerate mutase-like"/>
    <property type="match status" value="1"/>
</dbReference>
<dbReference type="Pfam" id="PF00300">
    <property type="entry name" value="His_Phos_1"/>
    <property type="match status" value="1"/>
</dbReference>
<organism evidence="2">
    <name type="scientific">mine drainage metagenome</name>
    <dbReference type="NCBI Taxonomy" id="410659"/>
    <lineage>
        <taxon>unclassified sequences</taxon>
        <taxon>metagenomes</taxon>
        <taxon>ecological metagenomes</taxon>
    </lineage>
</organism>
<comment type="caution">
    <text evidence="2">The sequence shown here is derived from an EMBL/GenBank/DDBJ whole genome shotgun (WGS) entry which is preliminary data.</text>
</comment>
<feature type="non-terminal residue" evidence="2">
    <location>
        <position position="1"/>
    </location>
</feature>
<dbReference type="AlphaFoldDB" id="T1CNB1"/>
<evidence type="ECO:0000313" key="2">
    <source>
        <dbReference type="EMBL" id="EQD69974.1"/>
    </source>
</evidence>
<dbReference type="SUPFAM" id="SSF53254">
    <property type="entry name" value="Phosphoglycerate mutase-like"/>
    <property type="match status" value="1"/>
</dbReference>
<reference evidence="2" key="1">
    <citation type="submission" date="2013-08" db="EMBL/GenBank/DDBJ databases">
        <authorList>
            <person name="Mendez C."/>
            <person name="Richter M."/>
            <person name="Ferrer M."/>
            <person name="Sanchez J."/>
        </authorList>
    </citation>
    <scope>NUCLEOTIDE SEQUENCE</scope>
</reference>
<dbReference type="InterPro" id="IPR029033">
    <property type="entry name" value="His_PPase_superfam"/>
</dbReference>
<name>T1CNB1_9ZZZZ</name>
<feature type="compositionally biased region" description="Polar residues" evidence="1">
    <location>
        <begin position="134"/>
        <end position="143"/>
    </location>
</feature>
<proteinExistence type="predicted"/>
<sequence>LCERHVGEADGMSWREYEATYGSMKPGDEPDREMAPGGESWVGFLDRAEAALYEVMSANPGQLAVVAGHGGSLAHRWCVFSAFRTTVPGSGVIRTTPRSPSGRGPGCAGGWCATTTAATSTPRPGQKAPGCASQLLTGCSSSP</sequence>
<keyword evidence="2" id="KW-0378">Hydrolase</keyword>